<evidence type="ECO:0000259" key="3">
    <source>
        <dbReference type="PROSITE" id="PS51677"/>
    </source>
</evidence>
<dbReference type="Pfam" id="PF01522">
    <property type="entry name" value="Polysacc_deac_1"/>
    <property type="match status" value="1"/>
</dbReference>
<dbReference type="InterPro" id="IPR050248">
    <property type="entry name" value="Polysacc_deacetylase_ArnD"/>
</dbReference>
<dbReference type="CDD" id="cd10917">
    <property type="entry name" value="CE4_NodB_like_6s_7s"/>
    <property type="match status" value="1"/>
</dbReference>
<dbReference type="PANTHER" id="PTHR10587:SF133">
    <property type="entry name" value="CHITIN DEACETYLASE 1-RELATED"/>
    <property type="match status" value="1"/>
</dbReference>
<dbReference type="SUPFAM" id="SSF88713">
    <property type="entry name" value="Glycoside hydrolase/deacetylase"/>
    <property type="match status" value="1"/>
</dbReference>
<sequence length="378" mass="41151">MGTSLAQPAPGQIQPVAPGTRTAPRLQTLALTPPLPEVKTVEVLSNGFVRAAHAIILLSGAQTTDGRATQLALLAAERTYRAAPDLLEVDVSVYRAKGYAGFGGPLPLLTLSVPRERLATVRTSVQTDQYDRIWINPQIDTPEVIAPPAKLLEKVPVFVGSRAEQLKQQLQQSLSHARGGVRGGLLFQGPSSRRQVALTFDDGPHPLYFPLVLDLLRRADVKATFFLIGRNAVAYPYFVQDLVRGGFEIANHTFHHVRLPSLSTLQIKTELSSTNTLLTQLGGQNVLYFRPPGGRYSTRVLNIARQLGLTTVFWTDDPGDFQNPGVETVEARFGKRLRPGGIILLHDNALDGLLALPDLLKVARQRGYTVTTVGALGR</sequence>
<dbReference type="EMBL" id="CP104213">
    <property type="protein sequence ID" value="UWX63561.1"/>
    <property type="molecule type" value="Genomic_DNA"/>
</dbReference>
<dbReference type="InterPro" id="IPR002509">
    <property type="entry name" value="NODB_dom"/>
</dbReference>
<dbReference type="PANTHER" id="PTHR10587">
    <property type="entry name" value="GLYCOSYL TRANSFERASE-RELATED"/>
    <property type="match status" value="1"/>
</dbReference>
<evidence type="ECO:0000256" key="1">
    <source>
        <dbReference type="ARBA" id="ARBA00022723"/>
    </source>
</evidence>
<dbReference type="InterPro" id="IPR011330">
    <property type="entry name" value="Glyco_hydro/deAcase_b/a-brl"/>
</dbReference>
<keyword evidence="1" id="KW-0479">Metal-binding</keyword>
<proteinExistence type="predicted"/>
<evidence type="ECO:0000313" key="5">
    <source>
        <dbReference type="Proteomes" id="UP001060261"/>
    </source>
</evidence>
<evidence type="ECO:0000256" key="2">
    <source>
        <dbReference type="ARBA" id="ARBA00022801"/>
    </source>
</evidence>
<accession>A0ABY5YHB5</accession>
<dbReference type="Proteomes" id="UP001060261">
    <property type="component" value="Chromosome"/>
</dbReference>
<protein>
    <submittedName>
        <fullName evidence="4">Polysaccharide deacetylase family protein</fullName>
    </submittedName>
</protein>
<dbReference type="Gene3D" id="3.20.20.370">
    <property type="entry name" value="Glycoside hydrolase/deacetylase"/>
    <property type="match status" value="1"/>
</dbReference>
<dbReference type="RefSeq" id="WP_260559846.1">
    <property type="nucleotide sequence ID" value="NZ_CP104213.1"/>
</dbReference>
<feature type="domain" description="NodB homology" evidence="3">
    <location>
        <begin position="194"/>
        <end position="371"/>
    </location>
</feature>
<dbReference type="PROSITE" id="PS51677">
    <property type="entry name" value="NODB"/>
    <property type="match status" value="1"/>
</dbReference>
<evidence type="ECO:0000313" key="4">
    <source>
        <dbReference type="EMBL" id="UWX63561.1"/>
    </source>
</evidence>
<name>A0ABY5YHB5_9DEIO</name>
<reference evidence="4" key="1">
    <citation type="submission" date="2022-09" db="EMBL/GenBank/DDBJ databases">
        <title>genome sequence of Deinococcus rubellus.</title>
        <authorList>
            <person name="Srinivasan S."/>
        </authorList>
    </citation>
    <scope>NUCLEOTIDE SEQUENCE</scope>
    <source>
        <strain evidence="4">Ant6</strain>
    </source>
</reference>
<keyword evidence="5" id="KW-1185">Reference proteome</keyword>
<keyword evidence="2" id="KW-0378">Hydrolase</keyword>
<organism evidence="4 5">
    <name type="scientific">Deinococcus rubellus</name>
    <dbReference type="NCBI Taxonomy" id="1889240"/>
    <lineage>
        <taxon>Bacteria</taxon>
        <taxon>Thermotogati</taxon>
        <taxon>Deinococcota</taxon>
        <taxon>Deinococci</taxon>
        <taxon>Deinococcales</taxon>
        <taxon>Deinococcaceae</taxon>
        <taxon>Deinococcus</taxon>
    </lineage>
</organism>
<gene>
    <name evidence="4" type="ORF">N0D28_12555</name>
</gene>